<protein>
    <submittedName>
        <fullName evidence="1">Uncharacterized protein</fullName>
    </submittedName>
</protein>
<name>A0AAP5IBS5_9CYAN</name>
<sequence>MNLYQKALFVVATSVISVTTIQANRVFAASFDFDFILKPFLGPPANTIAGQGNLTFDDDSLVGVGQEIKPLSSLKGATFNFDFQPDAVRPNFQNAGTITETNITEPAEFIFENGRLTNISFMARKTIFVDANQISSRLQTGRFVPIVSINDQLISLDFTSFTVIMDENNPNSVNILGEAIGDFAIRKVDTNVRSVNEPNSIVGYCMALGLSVLFFKKNNFGNKLAFLSRNKLR</sequence>
<comment type="caution">
    <text evidence="1">The sequence shown here is derived from an EMBL/GenBank/DDBJ whole genome shotgun (WGS) entry which is preliminary data.</text>
</comment>
<dbReference type="EMBL" id="JAALHA020000011">
    <property type="protein sequence ID" value="MDR9897192.1"/>
    <property type="molecule type" value="Genomic_DNA"/>
</dbReference>
<organism evidence="1 2">
    <name type="scientific">Aetokthonos hydrillicola Thurmond2011</name>
    <dbReference type="NCBI Taxonomy" id="2712845"/>
    <lineage>
        <taxon>Bacteria</taxon>
        <taxon>Bacillati</taxon>
        <taxon>Cyanobacteriota</taxon>
        <taxon>Cyanophyceae</taxon>
        <taxon>Nostocales</taxon>
        <taxon>Hapalosiphonaceae</taxon>
        <taxon>Aetokthonos</taxon>
    </lineage>
</organism>
<accession>A0AAP5IBS5</accession>
<gene>
    <name evidence="1" type="ORF">G7B40_021870</name>
</gene>
<evidence type="ECO:0000313" key="2">
    <source>
        <dbReference type="Proteomes" id="UP000667802"/>
    </source>
</evidence>
<dbReference type="Proteomes" id="UP000667802">
    <property type="component" value="Unassembled WGS sequence"/>
</dbReference>
<reference evidence="2" key="1">
    <citation type="journal article" date="2021" name="Science">
        <title>Hunting the eagle killer: A cyanobacterial neurotoxin causes vacuolar myelinopathy.</title>
        <authorList>
            <person name="Breinlinger S."/>
            <person name="Phillips T.J."/>
            <person name="Haram B.N."/>
            <person name="Mares J."/>
            <person name="Martinez Yerena J.A."/>
            <person name="Hrouzek P."/>
            <person name="Sobotka R."/>
            <person name="Henderson W.M."/>
            <person name="Schmieder P."/>
            <person name="Williams S.M."/>
            <person name="Lauderdale J.D."/>
            <person name="Wilde H.D."/>
            <person name="Gerrin W."/>
            <person name="Kust A."/>
            <person name="Washington J.W."/>
            <person name="Wagner C."/>
            <person name="Geier B."/>
            <person name="Liebeke M."/>
            <person name="Enke H."/>
            <person name="Niedermeyer T.H.J."/>
            <person name="Wilde S.B."/>
        </authorList>
    </citation>
    <scope>NUCLEOTIDE SEQUENCE [LARGE SCALE GENOMIC DNA]</scope>
    <source>
        <strain evidence="2">Thurmond2011</strain>
    </source>
</reference>
<dbReference type="AlphaFoldDB" id="A0AAP5IBS5"/>
<proteinExistence type="predicted"/>
<evidence type="ECO:0000313" key="1">
    <source>
        <dbReference type="EMBL" id="MDR9897192.1"/>
    </source>
</evidence>
<keyword evidence="2" id="KW-1185">Reference proteome</keyword>
<dbReference type="RefSeq" id="WP_208345757.1">
    <property type="nucleotide sequence ID" value="NZ_CAWQFN010000727.1"/>
</dbReference>